<keyword evidence="10 11" id="KW-0539">Nucleus</keyword>
<feature type="region of interest" description="Disordered" evidence="13">
    <location>
        <begin position="143"/>
        <end position="194"/>
    </location>
</feature>
<feature type="domain" description="Response regulatory" evidence="14">
    <location>
        <begin position="25"/>
        <end position="140"/>
    </location>
</feature>
<dbReference type="GO" id="GO:0009736">
    <property type="term" value="P:cytokinin-activated signaling pathway"/>
    <property type="evidence" value="ECO:0007669"/>
    <property type="project" value="UniProtKB-KW"/>
</dbReference>
<dbReference type="SUPFAM" id="SSF52172">
    <property type="entry name" value="CheY-like"/>
    <property type="match status" value="1"/>
</dbReference>
<dbReference type="Proteomes" id="UP001428341">
    <property type="component" value="Unassembled WGS sequence"/>
</dbReference>
<keyword evidence="4" id="KW-0932">Cytokinin signaling pathway</keyword>
<evidence type="ECO:0000256" key="5">
    <source>
        <dbReference type="ARBA" id="ARBA00023012"/>
    </source>
</evidence>
<protein>
    <recommendedName>
        <fullName evidence="11">Two-component response regulator</fullName>
    </recommendedName>
</protein>
<evidence type="ECO:0000256" key="11">
    <source>
        <dbReference type="PIRNR" id="PIRNR036392"/>
    </source>
</evidence>
<evidence type="ECO:0000256" key="13">
    <source>
        <dbReference type="SAM" id="MobiDB-lite"/>
    </source>
</evidence>
<dbReference type="GO" id="GO:0003700">
    <property type="term" value="F:DNA-binding transcription factor activity"/>
    <property type="evidence" value="ECO:0007669"/>
    <property type="project" value="UniProtKB-UniRule"/>
</dbReference>
<evidence type="ECO:0000256" key="9">
    <source>
        <dbReference type="ARBA" id="ARBA00023163"/>
    </source>
</evidence>
<dbReference type="InterPro" id="IPR045279">
    <property type="entry name" value="ARR-like"/>
</dbReference>
<dbReference type="FunFam" id="1.10.10.60:FF:000007">
    <property type="entry name" value="Two-component response regulator"/>
    <property type="match status" value="1"/>
</dbReference>
<evidence type="ECO:0000256" key="1">
    <source>
        <dbReference type="ARBA" id="ARBA00004123"/>
    </source>
</evidence>
<dbReference type="InterPro" id="IPR001005">
    <property type="entry name" value="SANT/Myb"/>
</dbReference>
<dbReference type="GO" id="GO:0000160">
    <property type="term" value="P:phosphorelay signal transduction system"/>
    <property type="evidence" value="ECO:0007669"/>
    <property type="project" value="UniProtKB-KW"/>
</dbReference>
<dbReference type="Gene3D" id="1.10.10.60">
    <property type="entry name" value="Homeodomain-like"/>
    <property type="match status" value="1"/>
</dbReference>
<keyword evidence="8 11" id="KW-0010">Activator</keyword>
<dbReference type="InterPro" id="IPR017930">
    <property type="entry name" value="Myb_dom"/>
</dbReference>
<keyword evidence="9 11" id="KW-0804">Transcription</keyword>
<comment type="subcellular location">
    <subcellularLocation>
        <location evidence="1 11">Nucleus</location>
    </subcellularLocation>
</comment>
<dbReference type="CDD" id="cd17584">
    <property type="entry name" value="REC_typeB_ARR-like"/>
    <property type="match status" value="1"/>
</dbReference>
<dbReference type="InterPro" id="IPR001789">
    <property type="entry name" value="Sig_transdc_resp-reg_receiver"/>
</dbReference>
<comment type="function">
    <text evidence="11">Transcriptional activator that binds specific DNA sequence.</text>
</comment>
<evidence type="ECO:0000313" key="17">
    <source>
        <dbReference type="Proteomes" id="UP001428341"/>
    </source>
</evidence>
<dbReference type="PANTHER" id="PTHR43874">
    <property type="entry name" value="TWO-COMPONENT RESPONSE REGULATOR"/>
    <property type="match status" value="1"/>
</dbReference>
<dbReference type="SMART" id="SM00448">
    <property type="entry name" value="REC"/>
    <property type="match status" value="1"/>
</dbReference>
<evidence type="ECO:0000256" key="10">
    <source>
        <dbReference type="ARBA" id="ARBA00023242"/>
    </source>
</evidence>
<sequence>MTAEEKGGSLSDEDGVIDKFPIGMRVLAVDDDQTCLKILEKFLRECQYEVTVTNRAITALKILRENRNNFDLVISDVYMPDMDGFKLLELVGLEMDLPVVMLSAYSDTKLVMKGINHGACDYLLKPVRMEELKNTWQHVIGRKKVDPKDQNRSPHEFEKSYRKRKDQDGDEEDRDEDEDGDDDGHENENWTTQKKPRVVWTTELHTKFIGAVNLLGLDKAVPKKILDLMNVEGLTRENVASHLQKFRLSLKGLSNKTLEAGMVASVGSKDSSYLRIGALDGFGGLHSVNSPGRLSSSALSSSYVPGSMLGRLNSSAGLSVHGIAYSGMIKPGHSQSFNTSFNTIGKNQQEMFPANRNSNLVQGIQTSLEPNQMPQSKSTTHIGDFNHINSPTAFTAATGFIDATVAVGSSSSSVSTSLSNLMMLQANPHQAQSRDAYGNQSSLTVASLNQAYFDVGVHDSSNFPDHGRCQESWQDAVQLSKSSSISLPLGEPFILDQVPPNNLDNILSSNCYLDISSSIANSTHLENSRGDLSYQPGMIGNEIQNYTSKQWVEHKQDYNQNLDHPFSNVNSLLCSNYTIGPFSSSMNQSNSPYVAQRTGVEKASLDTNLRSNDDFLLEQSACHDGFMQNNYDPIYDECND</sequence>
<feature type="compositionally biased region" description="Acidic residues" evidence="13">
    <location>
        <begin position="168"/>
        <end position="185"/>
    </location>
</feature>
<keyword evidence="7 11" id="KW-0238">DNA-binding</keyword>
<evidence type="ECO:0000256" key="2">
    <source>
        <dbReference type="ARBA" id="ARBA00006015"/>
    </source>
</evidence>
<dbReference type="InterPro" id="IPR017053">
    <property type="entry name" value="Response_reg_B-typ_pln"/>
</dbReference>
<feature type="domain" description="HTH myb-type" evidence="15">
    <location>
        <begin position="192"/>
        <end position="251"/>
    </location>
</feature>
<dbReference type="PROSITE" id="PS50110">
    <property type="entry name" value="RESPONSE_REGULATORY"/>
    <property type="match status" value="1"/>
</dbReference>
<gene>
    <name evidence="16" type="ORF">WN944_018299</name>
</gene>
<dbReference type="Gene3D" id="3.40.50.2300">
    <property type="match status" value="1"/>
</dbReference>
<dbReference type="PROSITE" id="PS51294">
    <property type="entry name" value="HTH_MYB"/>
    <property type="match status" value="1"/>
</dbReference>
<dbReference type="Pfam" id="PF00072">
    <property type="entry name" value="Response_reg"/>
    <property type="match status" value="1"/>
</dbReference>
<dbReference type="EMBL" id="JBCGBO010000007">
    <property type="protein sequence ID" value="KAK9186910.1"/>
    <property type="molecule type" value="Genomic_DNA"/>
</dbReference>
<evidence type="ECO:0000259" key="14">
    <source>
        <dbReference type="PROSITE" id="PS50110"/>
    </source>
</evidence>
<organism evidence="16 17">
    <name type="scientific">Citrus x changshan-huyou</name>
    <dbReference type="NCBI Taxonomy" id="2935761"/>
    <lineage>
        <taxon>Eukaryota</taxon>
        <taxon>Viridiplantae</taxon>
        <taxon>Streptophyta</taxon>
        <taxon>Embryophyta</taxon>
        <taxon>Tracheophyta</taxon>
        <taxon>Spermatophyta</taxon>
        <taxon>Magnoliopsida</taxon>
        <taxon>eudicotyledons</taxon>
        <taxon>Gunneridae</taxon>
        <taxon>Pentapetalae</taxon>
        <taxon>rosids</taxon>
        <taxon>malvids</taxon>
        <taxon>Sapindales</taxon>
        <taxon>Rutaceae</taxon>
        <taxon>Aurantioideae</taxon>
        <taxon>Citrus</taxon>
    </lineage>
</organism>
<dbReference type="AlphaFoldDB" id="A0AAP0LWJ0"/>
<dbReference type="NCBIfam" id="TIGR01557">
    <property type="entry name" value="myb_SHAQKYF"/>
    <property type="match status" value="1"/>
</dbReference>
<feature type="modified residue" description="4-aspartylphosphate" evidence="12">
    <location>
        <position position="76"/>
    </location>
</feature>
<evidence type="ECO:0000256" key="12">
    <source>
        <dbReference type="PROSITE-ProRule" id="PRU00169"/>
    </source>
</evidence>
<evidence type="ECO:0000256" key="4">
    <source>
        <dbReference type="ARBA" id="ARBA00022864"/>
    </source>
</evidence>
<dbReference type="InterPro" id="IPR009057">
    <property type="entry name" value="Homeodomain-like_sf"/>
</dbReference>
<accession>A0AAP0LWJ0</accession>
<proteinExistence type="inferred from homology"/>
<dbReference type="Pfam" id="PF00249">
    <property type="entry name" value="Myb_DNA-binding"/>
    <property type="match status" value="1"/>
</dbReference>
<keyword evidence="5 11" id="KW-0902">Two-component regulatory system</keyword>
<evidence type="ECO:0000313" key="16">
    <source>
        <dbReference type="EMBL" id="KAK9186910.1"/>
    </source>
</evidence>
<reference evidence="16 17" key="1">
    <citation type="submission" date="2024-05" db="EMBL/GenBank/DDBJ databases">
        <title>Haplotype-resolved chromosome-level genome assembly of Huyou (Citrus changshanensis).</title>
        <authorList>
            <person name="Miao C."/>
            <person name="Chen W."/>
            <person name="Wu Y."/>
            <person name="Wang L."/>
            <person name="Zhao S."/>
            <person name="Grierson D."/>
            <person name="Xu C."/>
            <person name="Chen K."/>
        </authorList>
    </citation>
    <scope>NUCLEOTIDE SEQUENCE [LARGE SCALE GENOMIC DNA]</scope>
    <source>
        <strain evidence="16">01-14</strain>
        <tissue evidence="16">Leaf</tissue>
    </source>
</reference>
<dbReference type="PIRSF" id="PIRSF036392">
    <property type="entry name" value="RR_ARR_type-B"/>
    <property type="match status" value="1"/>
</dbReference>
<evidence type="ECO:0000256" key="8">
    <source>
        <dbReference type="ARBA" id="ARBA00023159"/>
    </source>
</evidence>
<evidence type="ECO:0000256" key="6">
    <source>
        <dbReference type="ARBA" id="ARBA00023015"/>
    </source>
</evidence>
<evidence type="ECO:0000256" key="3">
    <source>
        <dbReference type="ARBA" id="ARBA00022553"/>
    </source>
</evidence>
<comment type="similarity">
    <text evidence="2">Belongs to the ARR family. Type-B subfamily.</text>
</comment>
<dbReference type="InterPro" id="IPR006447">
    <property type="entry name" value="Myb_dom_plants"/>
</dbReference>
<comment type="caution">
    <text evidence="16">The sequence shown here is derived from an EMBL/GenBank/DDBJ whole genome shotgun (WGS) entry which is preliminary data.</text>
</comment>
<name>A0AAP0LWJ0_9ROSI</name>
<feature type="compositionally biased region" description="Basic and acidic residues" evidence="13">
    <location>
        <begin position="143"/>
        <end position="160"/>
    </location>
</feature>
<dbReference type="PANTHER" id="PTHR43874:SF205">
    <property type="entry name" value="TWO-COMPONENT RESPONSE REGULATOR ORR23"/>
    <property type="match status" value="1"/>
</dbReference>
<dbReference type="GO" id="GO:0005634">
    <property type="term" value="C:nucleus"/>
    <property type="evidence" value="ECO:0007669"/>
    <property type="project" value="UniProtKB-SubCell"/>
</dbReference>
<dbReference type="InterPro" id="IPR011006">
    <property type="entry name" value="CheY-like_superfamily"/>
</dbReference>
<keyword evidence="6 11" id="KW-0805">Transcription regulation</keyword>
<evidence type="ECO:0000259" key="15">
    <source>
        <dbReference type="PROSITE" id="PS51294"/>
    </source>
</evidence>
<evidence type="ECO:0000256" key="7">
    <source>
        <dbReference type="ARBA" id="ARBA00023125"/>
    </source>
</evidence>
<keyword evidence="17" id="KW-1185">Reference proteome</keyword>
<dbReference type="SUPFAM" id="SSF46689">
    <property type="entry name" value="Homeodomain-like"/>
    <property type="match status" value="1"/>
</dbReference>
<keyword evidence="3 12" id="KW-0597">Phosphoprotein</keyword>
<dbReference type="GO" id="GO:0003677">
    <property type="term" value="F:DNA binding"/>
    <property type="evidence" value="ECO:0007669"/>
    <property type="project" value="UniProtKB-KW"/>
</dbReference>